<dbReference type="OrthoDB" id="415724at2759"/>
<accession>A0A6J1DTG8</accession>
<dbReference type="Pfam" id="PF00078">
    <property type="entry name" value="RVT_1"/>
    <property type="match status" value="1"/>
</dbReference>
<keyword evidence="6" id="KW-0378">Hydrolase</keyword>
<feature type="domain" description="Reverse transcriptase" evidence="8">
    <location>
        <begin position="387"/>
        <end position="566"/>
    </location>
</feature>
<evidence type="ECO:0000256" key="5">
    <source>
        <dbReference type="ARBA" id="ARBA00022759"/>
    </source>
</evidence>
<evidence type="ECO:0000256" key="7">
    <source>
        <dbReference type="ARBA" id="ARBA00022918"/>
    </source>
</evidence>
<name>A0A6J1DTG8_MOMCH</name>
<dbReference type="RefSeq" id="XP_022157022.1">
    <property type="nucleotide sequence ID" value="XM_022301330.1"/>
</dbReference>
<dbReference type="Gene3D" id="2.40.70.10">
    <property type="entry name" value="Acid Proteases"/>
    <property type="match status" value="1"/>
</dbReference>
<dbReference type="PANTHER" id="PTHR37984:SF5">
    <property type="entry name" value="PROTEIN NYNRIN-LIKE"/>
    <property type="match status" value="1"/>
</dbReference>
<dbReference type="Gene3D" id="3.30.70.270">
    <property type="match status" value="2"/>
</dbReference>
<dbReference type="Gene3D" id="3.10.10.10">
    <property type="entry name" value="HIV Type 1 Reverse Transcriptase, subunit A, domain 1"/>
    <property type="match status" value="1"/>
</dbReference>
<dbReference type="Pfam" id="PF08284">
    <property type="entry name" value="RVP_2"/>
    <property type="match status" value="1"/>
</dbReference>
<dbReference type="CDD" id="cd09274">
    <property type="entry name" value="RNase_HI_RT_Ty3"/>
    <property type="match status" value="1"/>
</dbReference>
<gene>
    <name evidence="10" type="primary">LOC111023849</name>
</gene>
<keyword evidence="7" id="KW-0695">RNA-directed DNA polymerase</keyword>
<evidence type="ECO:0000313" key="9">
    <source>
        <dbReference type="Proteomes" id="UP000504603"/>
    </source>
</evidence>
<evidence type="ECO:0000256" key="1">
    <source>
        <dbReference type="ARBA" id="ARBA00012493"/>
    </source>
</evidence>
<dbReference type="InterPro" id="IPR043128">
    <property type="entry name" value="Rev_trsase/Diguanyl_cyclase"/>
</dbReference>
<evidence type="ECO:0000259" key="8">
    <source>
        <dbReference type="PROSITE" id="PS50878"/>
    </source>
</evidence>
<dbReference type="InterPro" id="IPR050951">
    <property type="entry name" value="Retrovirus_Pol_polyprotein"/>
</dbReference>
<dbReference type="CDD" id="cd01647">
    <property type="entry name" value="RT_LTR"/>
    <property type="match status" value="1"/>
</dbReference>
<evidence type="ECO:0000256" key="4">
    <source>
        <dbReference type="ARBA" id="ARBA00022722"/>
    </source>
</evidence>
<evidence type="ECO:0000256" key="6">
    <source>
        <dbReference type="ARBA" id="ARBA00022801"/>
    </source>
</evidence>
<dbReference type="Proteomes" id="UP000504603">
    <property type="component" value="Unplaced"/>
</dbReference>
<protein>
    <recommendedName>
        <fullName evidence="1">RNA-directed DNA polymerase</fullName>
        <ecNumber evidence="1">2.7.7.49</ecNumber>
    </recommendedName>
</protein>
<proteinExistence type="predicted"/>
<dbReference type="PANTHER" id="PTHR37984">
    <property type="entry name" value="PROTEIN CBG26694"/>
    <property type="match status" value="1"/>
</dbReference>
<dbReference type="Pfam" id="PF17917">
    <property type="entry name" value="RT_RNaseH"/>
    <property type="match status" value="1"/>
</dbReference>
<evidence type="ECO:0000313" key="10">
    <source>
        <dbReference type="RefSeq" id="XP_022157022.1"/>
    </source>
</evidence>
<keyword evidence="3" id="KW-0548">Nucleotidyltransferase</keyword>
<dbReference type="InterPro" id="IPR021109">
    <property type="entry name" value="Peptidase_aspartic_dom_sf"/>
</dbReference>
<evidence type="ECO:0000256" key="2">
    <source>
        <dbReference type="ARBA" id="ARBA00022679"/>
    </source>
</evidence>
<dbReference type="InterPro" id="IPR000477">
    <property type="entry name" value="RT_dom"/>
</dbReference>
<keyword evidence="4" id="KW-0540">Nuclease</keyword>
<reference evidence="10" key="1">
    <citation type="submission" date="2025-08" db="UniProtKB">
        <authorList>
            <consortium name="RefSeq"/>
        </authorList>
    </citation>
    <scope>IDENTIFICATION</scope>
    <source>
        <strain evidence="10">OHB3-1</strain>
    </source>
</reference>
<dbReference type="KEGG" id="mcha:111023849"/>
<dbReference type="GO" id="GO:0016787">
    <property type="term" value="F:hydrolase activity"/>
    <property type="evidence" value="ECO:0007669"/>
    <property type="project" value="UniProtKB-KW"/>
</dbReference>
<dbReference type="GO" id="GO:0003964">
    <property type="term" value="F:RNA-directed DNA polymerase activity"/>
    <property type="evidence" value="ECO:0007669"/>
    <property type="project" value="UniProtKB-KW"/>
</dbReference>
<keyword evidence="5" id="KW-0255">Endonuclease</keyword>
<keyword evidence="2" id="KW-0808">Transferase</keyword>
<dbReference type="PROSITE" id="PS50878">
    <property type="entry name" value="RT_POL"/>
    <property type="match status" value="1"/>
</dbReference>
<keyword evidence="9" id="KW-1185">Reference proteome</keyword>
<dbReference type="InterPro" id="IPR043502">
    <property type="entry name" value="DNA/RNA_pol_sf"/>
</dbReference>
<dbReference type="EC" id="2.7.7.49" evidence="1"/>
<dbReference type="GO" id="GO:0004519">
    <property type="term" value="F:endonuclease activity"/>
    <property type="evidence" value="ECO:0007669"/>
    <property type="project" value="UniProtKB-KW"/>
</dbReference>
<dbReference type="GeneID" id="111023849"/>
<sequence length="866" mass="97373">MVLQLALLYFDKICKSKDSCSLDKYEEMTTGKTVLESRSLVYGPRQSPRHHQVNPQVALLAEALQVLLDNANGAGGAQAQQPRRAQIQQEEVQFIKDFKRFGPPVFNGVSERPTAAEEWVRELEALYVYLGCSDEFKVRGVVFMLRGEAVNWWESVAAAEDHANAPVTWARFKDLLYEYYFPVTIDKFIDGLRREIKGLLVLKEPTTYAAAFSFVRHADLELESLGFLLSVSTPSGSVLVTSQVMKGGQLSFDSQTVEVKLIQLDMQDFDVILGMDWLAANRANIDCSKKEVSFRLPSGQNFTFKGVKAGVPRVVSALKASHLLQRGVWAYLASIVDTRKDLPGLPPSREVDFCIELLPGTAPISKAPYRIAPAELKKLKLQLEELLDKGFIRPSVSPWGAPVLFVKKKDGSMRLCIDYRELNKVTVKNKYPLPRTDDLFYQLQGAKVFSKINLRSGYHQLRLKEVDISKTTFRTRYGHYEFVVMSFGLTNAPAAFMDLMNRVFKEYLDSFVIVFIDDILIYSKTEQCHEEHLRQVLTTLRGNKLYAKFSKCEFWLDQVAFLGHIVTREGIAVDPAKVEAVSHWPRPSSVTEIRSFLGLAGYYRKFIQNFSRVAARLTQLTRKNATFTWSSECEEAFQELKKRLVSAPVLTVPDGTGGLVVYGDASRRGLGCVLMQHGKVIAYASRQLKAHELNYLTHDLELAAVVFALKLWRHYLYGERIQVFTDHQSLKYLFTQKELNLRQGRWLELVKDYDCEISYHSGQAKVVADALSRRAASVASLVAICSPMHSELESLEVELTVDDVSARLARLSLEPSLRQRIIVAQKEDPSLAKGFSSAFSSCCGLEVDARTGVTALVPSSGSEGPS</sequence>
<organism evidence="9 10">
    <name type="scientific">Momordica charantia</name>
    <name type="common">Bitter gourd</name>
    <name type="synonym">Balsam pear</name>
    <dbReference type="NCBI Taxonomy" id="3673"/>
    <lineage>
        <taxon>Eukaryota</taxon>
        <taxon>Viridiplantae</taxon>
        <taxon>Streptophyta</taxon>
        <taxon>Embryophyta</taxon>
        <taxon>Tracheophyta</taxon>
        <taxon>Spermatophyta</taxon>
        <taxon>Magnoliopsida</taxon>
        <taxon>eudicotyledons</taxon>
        <taxon>Gunneridae</taxon>
        <taxon>Pentapetalae</taxon>
        <taxon>rosids</taxon>
        <taxon>fabids</taxon>
        <taxon>Cucurbitales</taxon>
        <taxon>Cucurbitaceae</taxon>
        <taxon>Momordiceae</taxon>
        <taxon>Momordica</taxon>
    </lineage>
</organism>
<dbReference type="InterPro" id="IPR041373">
    <property type="entry name" value="RT_RNaseH"/>
</dbReference>
<evidence type="ECO:0000256" key="3">
    <source>
        <dbReference type="ARBA" id="ARBA00022695"/>
    </source>
</evidence>
<dbReference type="AlphaFoldDB" id="A0A6J1DTG8"/>
<dbReference type="CDD" id="cd00303">
    <property type="entry name" value="retropepsin_like"/>
    <property type="match status" value="1"/>
</dbReference>
<dbReference type="FunFam" id="3.30.70.270:FF:000020">
    <property type="entry name" value="Transposon Tf2-6 polyprotein-like Protein"/>
    <property type="match status" value="1"/>
</dbReference>
<dbReference type="SUPFAM" id="SSF56672">
    <property type="entry name" value="DNA/RNA polymerases"/>
    <property type="match status" value="1"/>
</dbReference>